<dbReference type="RefSeq" id="WP_074590824.1">
    <property type="nucleotide sequence ID" value="NZ_FNEI01000016.1"/>
</dbReference>
<proteinExistence type="predicted"/>
<evidence type="ECO:0000313" key="1">
    <source>
        <dbReference type="EMBL" id="SDJ76064.1"/>
    </source>
</evidence>
<dbReference type="STRING" id="1045773.SAMN05216555_11641"/>
<keyword evidence="2" id="KW-1185">Reference proteome</keyword>
<evidence type="ECO:0000313" key="2">
    <source>
        <dbReference type="Proteomes" id="UP000182130"/>
    </source>
</evidence>
<sequence length="67" mass="7179">MFRGALGILVILWLVLGVVAAAQRGYFREPPERCSQAATIAVVIVTGPLNYLGVNPRMGCELPQPSP</sequence>
<dbReference type="Proteomes" id="UP000182130">
    <property type="component" value="Unassembled WGS sequence"/>
</dbReference>
<dbReference type="OrthoDB" id="4950701at2"/>
<reference evidence="2" key="1">
    <citation type="submission" date="2016-10" db="EMBL/GenBank/DDBJ databases">
        <authorList>
            <person name="Varghese N."/>
            <person name="Submissions S."/>
        </authorList>
    </citation>
    <scope>NUCLEOTIDE SEQUENCE [LARGE SCALE GENOMIC DNA]</scope>
    <source>
        <strain evidence="2">CGMCC 1.10783</strain>
    </source>
</reference>
<organism evidence="1 2">
    <name type="scientific">Arthrobacter cupressi</name>
    <dbReference type="NCBI Taxonomy" id="1045773"/>
    <lineage>
        <taxon>Bacteria</taxon>
        <taxon>Bacillati</taxon>
        <taxon>Actinomycetota</taxon>
        <taxon>Actinomycetes</taxon>
        <taxon>Micrococcales</taxon>
        <taxon>Micrococcaceae</taxon>
        <taxon>Arthrobacter</taxon>
    </lineage>
</organism>
<name>A0A1G8WCU8_9MICC</name>
<protein>
    <submittedName>
        <fullName evidence="1">Uncharacterized protein</fullName>
    </submittedName>
</protein>
<dbReference type="AlphaFoldDB" id="A0A1G8WCU8"/>
<accession>A0A1G8WCU8</accession>
<gene>
    <name evidence="1" type="ORF">SAMN05216555_11641</name>
</gene>
<dbReference type="EMBL" id="FNEI01000016">
    <property type="protein sequence ID" value="SDJ76064.1"/>
    <property type="molecule type" value="Genomic_DNA"/>
</dbReference>